<dbReference type="EnsemblPlants" id="TraesCS4A02G250700.1">
    <property type="protein sequence ID" value="TraesCS4A02G250700.1"/>
    <property type="gene ID" value="TraesCS4A02G250700"/>
</dbReference>
<dbReference type="Gramene" id="TraesCS4A03G0658100.1">
    <property type="protein sequence ID" value="TraesCS4A03G0658100.1.CDS"/>
    <property type="gene ID" value="TraesCS4A03G0658100"/>
</dbReference>
<dbReference type="Gramene" id="TraesRN4A0100675000.1">
    <property type="protein sequence ID" value="TraesRN4A0100675000.1"/>
    <property type="gene ID" value="TraesRN4A0100675000"/>
</dbReference>
<evidence type="ECO:0000313" key="1">
    <source>
        <dbReference type="EnsemblPlants" id="TraesCS4A02G250700.1"/>
    </source>
</evidence>
<dbReference type="Proteomes" id="UP000019116">
    <property type="component" value="Chromosome 4A"/>
</dbReference>
<dbReference type="AlphaFoldDB" id="A0A3B6HZ59"/>
<organism evidence="1">
    <name type="scientific">Triticum aestivum</name>
    <name type="common">Wheat</name>
    <dbReference type="NCBI Taxonomy" id="4565"/>
    <lineage>
        <taxon>Eukaryota</taxon>
        <taxon>Viridiplantae</taxon>
        <taxon>Streptophyta</taxon>
        <taxon>Embryophyta</taxon>
        <taxon>Tracheophyta</taxon>
        <taxon>Spermatophyta</taxon>
        <taxon>Magnoliopsida</taxon>
        <taxon>Liliopsida</taxon>
        <taxon>Poales</taxon>
        <taxon>Poaceae</taxon>
        <taxon>BOP clade</taxon>
        <taxon>Pooideae</taxon>
        <taxon>Triticodae</taxon>
        <taxon>Triticeae</taxon>
        <taxon>Triticinae</taxon>
        <taxon>Triticum</taxon>
    </lineage>
</organism>
<accession>A0A3B6HZ59</accession>
<dbReference type="Gramene" id="TraesCLE_scaffold_082144_01G000100.1">
    <property type="protein sequence ID" value="TraesCLE_scaffold_082144_01G000100.1"/>
    <property type="gene ID" value="TraesCLE_scaffold_082144_01G000100"/>
</dbReference>
<dbReference type="Gramene" id="TraesCAD_scaffold_037415_01G000300.1">
    <property type="protein sequence ID" value="TraesCAD_scaffold_037415_01G000300.1"/>
    <property type="gene ID" value="TraesCAD_scaffold_037415_01G000300"/>
</dbReference>
<reference evidence="1" key="2">
    <citation type="submission" date="2018-10" db="UniProtKB">
        <authorList>
            <consortium name="EnsemblPlants"/>
        </authorList>
    </citation>
    <scope>IDENTIFICATION</scope>
</reference>
<dbReference type="Gramene" id="TraesCS4A02G250700.1">
    <property type="protein sequence ID" value="TraesCS4A02G250700.1"/>
    <property type="gene ID" value="TraesCS4A02G250700"/>
</dbReference>
<proteinExistence type="predicted"/>
<sequence length="118" mass="13378">MRMALEFSTCWLRRREQELVGYTVIGHGASLYQTTLAHTYVKPAASRPVMRRGKEEAVAVANNVRKEELGHIHAPIPWCGRTEHSYSNRSSRISNGRGFSSLGLAFILSYGHRFNLPY</sequence>
<name>A0A3B6HZ59_WHEAT</name>
<dbReference type="Gramene" id="TraesPARA_EIv1.0_1244770.1">
    <property type="protein sequence ID" value="TraesPARA_EIv1.0_1244770.1.CDS"/>
    <property type="gene ID" value="TraesPARA_EIv1.0_1244770"/>
</dbReference>
<protein>
    <submittedName>
        <fullName evidence="1">Uncharacterized protein</fullName>
    </submittedName>
</protein>
<keyword evidence="2" id="KW-1185">Reference proteome</keyword>
<dbReference type="Gramene" id="TraesROB_scaffold_071415_01G000100.1">
    <property type="protein sequence ID" value="TraesROB_scaffold_071415_01G000100.1"/>
    <property type="gene ID" value="TraesROB_scaffold_071415_01G000100"/>
</dbReference>
<reference evidence="1" key="1">
    <citation type="submission" date="2018-08" db="EMBL/GenBank/DDBJ databases">
        <authorList>
            <person name="Rossello M."/>
        </authorList>
    </citation>
    <scope>NUCLEOTIDE SEQUENCE [LARGE SCALE GENOMIC DNA]</scope>
    <source>
        <strain evidence="1">cv. Chinese Spring</strain>
    </source>
</reference>
<evidence type="ECO:0000313" key="2">
    <source>
        <dbReference type="Proteomes" id="UP000019116"/>
    </source>
</evidence>